<organism evidence="3 4">
    <name type="scientific">Sulfurimonas gotlandica (strain DSM 19862 / JCM 16533 / GD1)</name>
    <dbReference type="NCBI Taxonomy" id="929558"/>
    <lineage>
        <taxon>Bacteria</taxon>
        <taxon>Pseudomonadati</taxon>
        <taxon>Campylobacterota</taxon>
        <taxon>Epsilonproteobacteria</taxon>
        <taxon>Campylobacterales</taxon>
        <taxon>Sulfurimonadaceae</taxon>
        <taxon>Sulfurimonas</taxon>
    </lineage>
</organism>
<evidence type="ECO:0000313" key="4">
    <source>
        <dbReference type="Proteomes" id="UP000006431"/>
    </source>
</evidence>
<keyword evidence="1" id="KW-0812">Transmembrane</keyword>
<reference evidence="3 4" key="1">
    <citation type="journal article" date="2012" name="Proc. Natl. Acad. Sci. U.S.A.">
        <title>Genome and physiology of a model Epsilonproteobacterium responsible for sulfide detoxification in marine oxygen depletion zones.</title>
        <authorList>
            <person name="Grote J."/>
            <person name="Schott T."/>
            <person name="Bruckner C.G."/>
            <person name="Glockner F.O."/>
            <person name="Jost G."/>
            <person name="Teeling H."/>
            <person name="Labrenz M."/>
            <person name="Jurgens K."/>
        </authorList>
    </citation>
    <scope>NUCLEOTIDE SEQUENCE [LARGE SCALE GENOMIC DNA]</scope>
    <source>
        <strain evidence="3 4">GD1</strain>
    </source>
</reference>
<evidence type="ECO:0000256" key="1">
    <source>
        <dbReference type="SAM" id="Phobius"/>
    </source>
</evidence>
<feature type="transmembrane region" description="Helical" evidence="1">
    <location>
        <begin position="20"/>
        <end position="45"/>
    </location>
</feature>
<accession>H1FS80</accession>
<evidence type="ECO:0000259" key="2">
    <source>
        <dbReference type="Pfam" id="PF14340"/>
    </source>
</evidence>
<name>H1FS80_SULGG</name>
<evidence type="ECO:0000313" key="3">
    <source>
        <dbReference type="EMBL" id="EHP28626.1"/>
    </source>
</evidence>
<dbReference type="Pfam" id="PF14340">
    <property type="entry name" value="DUF4395"/>
    <property type="match status" value="1"/>
</dbReference>
<dbReference type="PATRIC" id="fig|929558.5.peg.98"/>
<feature type="domain" description="DUF4395" evidence="2">
    <location>
        <begin position="12"/>
        <end position="140"/>
    </location>
</feature>
<protein>
    <recommendedName>
        <fullName evidence="2">DUF4395 domain-containing protein</fullName>
    </recommendedName>
</protein>
<keyword evidence="4" id="KW-1185">Reference proteome</keyword>
<keyword evidence="1" id="KW-1133">Transmembrane helix</keyword>
<dbReference type="AlphaFoldDB" id="H1FS80"/>
<dbReference type="EMBL" id="AFRZ01000001">
    <property type="protein sequence ID" value="EHP28626.1"/>
    <property type="molecule type" value="Genomic_DNA"/>
</dbReference>
<dbReference type="STRING" id="929558.SMGD1_0099"/>
<dbReference type="InterPro" id="IPR025508">
    <property type="entry name" value="DUF4395"/>
</dbReference>
<sequence>MSYSCPLNFESVDSYVARFVALMVSILLIAYMMTFNVVILYFLFFDFMMRLYCKKDYSPLFQISRFLKKAFRLKDEFTDGGAKRLAGYFGLFFILTLVASNNLDFYLFSIVVSFIFLSCALLEAFFSYCLGCKIYFLIKKIYPSFMN</sequence>
<dbReference type="OrthoDB" id="5334502at2"/>
<gene>
    <name evidence="3" type="ORF">SMGD1_0099</name>
</gene>
<keyword evidence="1" id="KW-0472">Membrane</keyword>
<feature type="transmembrane region" description="Helical" evidence="1">
    <location>
        <begin position="81"/>
        <end position="99"/>
    </location>
</feature>
<dbReference type="eggNOG" id="ENOG5030PVA">
    <property type="taxonomic scope" value="Bacteria"/>
</dbReference>
<comment type="caution">
    <text evidence="3">The sequence shown here is derived from an EMBL/GenBank/DDBJ whole genome shotgun (WGS) entry which is preliminary data.</text>
</comment>
<proteinExistence type="predicted"/>
<dbReference type="RefSeq" id="WP_008340323.1">
    <property type="nucleotide sequence ID" value="NZ_AFRZ01000001.1"/>
</dbReference>
<dbReference type="Proteomes" id="UP000006431">
    <property type="component" value="Unassembled WGS sequence"/>
</dbReference>
<feature type="transmembrane region" description="Helical" evidence="1">
    <location>
        <begin position="105"/>
        <end position="138"/>
    </location>
</feature>
<dbReference type="HOGENOM" id="CLU_115719_2_0_7"/>